<proteinExistence type="predicted"/>
<accession>A0ABS7WTX0</accession>
<feature type="non-terminal residue" evidence="1">
    <location>
        <position position="165"/>
    </location>
</feature>
<feature type="non-terminal residue" evidence="1">
    <location>
        <position position="1"/>
    </location>
</feature>
<dbReference type="Proteomes" id="UP000786183">
    <property type="component" value="Unassembled WGS sequence"/>
</dbReference>
<evidence type="ECO:0000313" key="2">
    <source>
        <dbReference type="Proteomes" id="UP000786183"/>
    </source>
</evidence>
<evidence type="ECO:0000313" key="1">
    <source>
        <dbReference type="EMBL" id="MBZ7988217.1"/>
    </source>
</evidence>
<gene>
    <name evidence="1" type="ORF">AVCANL283_08970</name>
</gene>
<organism evidence="1 2">
    <name type="scientific">Campylobacter canadensis</name>
    <dbReference type="NCBI Taxonomy" id="449520"/>
    <lineage>
        <taxon>Bacteria</taxon>
        <taxon>Pseudomonadati</taxon>
        <taxon>Campylobacterota</taxon>
        <taxon>Epsilonproteobacteria</taxon>
        <taxon>Campylobacterales</taxon>
        <taxon>Campylobacteraceae</taxon>
        <taxon>Campylobacter</taxon>
    </lineage>
</organism>
<keyword evidence="2" id="KW-1185">Reference proteome</keyword>
<sequence>VVNYQEPADTVYSFVEVDKDGEPYFASKIKGKKYIKRHKNITISEMVVYNEHYLVISGEYGDLLFLYKDFCNGPMEDNNLLELFENYKAIQMSNCFREYAKNTFIIYYKGDDYILSYNRYNAYYSISINSMYDTMSSLYTSFESCSYLARKIESLRCEINLTKEN</sequence>
<dbReference type="EMBL" id="JACGBB010000089">
    <property type="protein sequence ID" value="MBZ7988217.1"/>
    <property type="molecule type" value="Genomic_DNA"/>
</dbReference>
<protein>
    <submittedName>
        <fullName evidence="1">Uncharacterized protein</fullName>
    </submittedName>
</protein>
<reference evidence="1 2" key="1">
    <citation type="submission" date="2020-07" db="EMBL/GenBank/DDBJ databases">
        <title>Transfer of Campylobacter canadensis to the novel genus Avispirillum gen. nov., that also includes two novel species recovered from migratory waterfowl: Avispirillum anseris sp. nov. and Avispirillum brantae sp. nov.</title>
        <authorList>
            <person name="Miller W.G."/>
            <person name="Chapman M.H."/>
            <person name="Yee E."/>
            <person name="Inglis G.D."/>
        </authorList>
    </citation>
    <scope>NUCLEOTIDE SEQUENCE [LARGE SCALE GENOMIC DNA]</scope>
    <source>
        <strain evidence="1 2">L283</strain>
    </source>
</reference>
<name>A0ABS7WTX0_9BACT</name>
<comment type="caution">
    <text evidence="1">The sequence shown here is derived from an EMBL/GenBank/DDBJ whole genome shotgun (WGS) entry which is preliminary data.</text>
</comment>
<dbReference type="RefSeq" id="WP_224325629.1">
    <property type="nucleotide sequence ID" value="NZ_JACGBB010000089.1"/>
</dbReference>